<name>A0A7K1FH70_9ACTN</name>
<evidence type="ECO:0000313" key="8">
    <source>
        <dbReference type="Proteomes" id="UP000460221"/>
    </source>
</evidence>
<gene>
    <name evidence="7" type="ORF">GIS00_01570</name>
</gene>
<dbReference type="GO" id="GO:0016020">
    <property type="term" value="C:membrane"/>
    <property type="evidence" value="ECO:0007669"/>
    <property type="project" value="UniProtKB-SubCell"/>
</dbReference>
<dbReference type="InterPro" id="IPR051788">
    <property type="entry name" value="MFS_Transporter"/>
</dbReference>
<feature type="transmembrane region" description="Helical" evidence="6">
    <location>
        <begin position="226"/>
        <end position="244"/>
    </location>
</feature>
<dbReference type="Pfam" id="PF07690">
    <property type="entry name" value="MFS_1"/>
    <property type="match status" value="1"/>
</dbReference>
<keyword evidence="4 6" id="KW-0472">Membrane</keyword>
<dbReference type="Gene3D" id="1.20.1250.20">
    <property type="entry name" value="MFS general substrate transporter like domains"/>
    <property type="match status" value="2"/>
</dbReference>
<feature type="transmembrane region" description="Helical" evidence="6">
    <location>
        <begin position="265"/>
        <end position="283"/>
    </location>
</feature>
<feature type="transmembrane region" description="Helical" evidence="6">
    <location>
        <begin position="289"/>
        <end position="310"/>
    </location>
</feature>
<organism evidence="7 8">
    <name type="scientific">Nakamurella alba</name>
    <dbReference type="NCBI Taxonomy" id="2665158"/>
    <lineage>
        <taxon>Bacteria</taxon>
        <taxon>Bacillati</taxon>
        <taxon>Actinomycetota</taxon>
        <taxon>Actinomycetes</taxon>
        <taxon>Nakamurellales</taxon>
        <taxon>Nakamurellaceae</taxon>
        <taxon>Nakamurella</taxon>
    </lineage>
</organism>
<dbReference type="PANTHER" id="PTHR23514:SF13">
    <property type="entry name" value="INNER MEMBRANE PROTEIN YBJJ"/>
    <property type="match status" value="1"/>
</dbReference>
<evidence type="ECO:0000313" key="7">
    <source>
        <dbReference type="EMBL" id="MTD12633.1"/>
    </source>
</evidence>
<evidence type="ECO:0000256" key="5">
    <source>
        <dbReference type="SAM" id="MobiDB-lite"/>
    </source>
</evidence>
<dbReference type="SUPFAM" id="SSF103473">
    <property type="entry name" value="MFS general substrate transporter"/>
    <property type="match status" value="1"/>
</dbReference>
<dbReference type="Proteomes" id="UP000460221">
    <property type="component" value="Unassembled WGS sequence"/>
</dbReference>
<dbReference type="EMBL" id="WLYK01000001">
    <property type="protein sequence ID" value="MTD12633.1"/>
    <property type="molecule type" value="Genomic_DNA"/>
</dbReference>
<feature type="compositionally biased region" description="Low complexity" evidence="5">
    <location>
        <begin position="338"/>
        <end position="348"/>
    </location>
</feature>
<feature type="transmembrane region" description="Helical" evidence="6">
    <location>
        <begin position="398"/>
        <end position="419"/>
    </location>
</feature>
<feature type="transmembrane region" description="Helical" evidence="6">
    <location>
        <begin position="451"/>
        <end position="472"/>
    </location>
</feature>
<feature type="compositionally biased region" description="Basic residues" evidence="5">
    <location>
        <begin position="1"/>
        <end position="18"/>
    </location>
</feature>
<keyword evidence="8" id="KW-1185">Reference proteome</keyword>
<comment type="subcellular location">
    <subcellularLocation>
        <location evidence="1">Membrane</location>
        <topology evidence="1">Multi-pass membrane protein</topology>
    </subcellularLocation>
</comment>
<dbReference type="PANTHER" id="PTHR23514">
    <property type="entry name" value="BYPASS OF STOP CODON PROTEIN 6"/>
    <property type="match status" value="1"/>
</dbReference>
<evidence type="ECO:0000256" key="1">
    <source>
        <dbReference type="ARBA" id="ARBA00004141"/>
    </source>
</evidence>
<feature type="compositionally biased region" description="Low complexity" evidence="5">
    <location>
        <begin position="19"/>
        <end position="43"/>
    </location>
</feature>
<reference evidence="7 8" key="1">
    <citation type="submission" date="2019-11" db="EMBL/GenBank/DDBJ databases">
        <authorList>
            <person name="Jiang L.-Q."/>
        </authorList>
    </citation>
    <scope>NUCLEOTIDE SEQUENCE [LARGE SCALE GENOMIC DNA]</scope>
    <source>
        <strain evidence="7 8">YIM 132087</strain>
    </source>
</reference>
<dbReference type="AlphaFoldDB" id="A0A7K1FH70"/>
<comment type="caution">
    <text evidence="7">The sequence shown here is derived from an EMBL/GenBank/DDBJ whole genome shotgun (WGS) entry which is preliminary data.</text>
</comment>
<feature type="transmembrane region" description="Helical" evidence="6">
    <location>
        <begin position="426"/>
        <end position="445"/>
    </location>
</feature>
<feature type="transmembrane region" description="Helical" evidence="6">
    <location>
        <begin position="518"/>
        <end position="538"/>
    </location>
</feature>
<dbReference type="InterPro" id="IPR036259">
    <property type="entry name" value="MFS_trans_sf"/>
</dbReference>
<feature type="transmembrane region" description="Helical" evidence="6">
    <location>
        <begin position="202"/>
        <end position="220"/>
    </location>
</feature>
<feature type="transmembrane region" description="Helical" evidence="6">
    <location>
        <begin position="492"/>
        <end position="512"/>
    </location>
</feature>
<dbReference type="GO" id="GO:0022857">
    <property type="term" value="F:transmembrane transporter activity"/>
    <property type="evidence" value="ECO:0007669"/>
    <property type="project" value="InterPro"/>
</dbReference>
<feature type="transmembrane region" description="Helical" evidence="6">
    <location>
        <begin position="170"/>
        <end position="190"/>
    </location>
</feature>
<evidence type="ECO:0000256" key="6">
    <source>
        <dbReference type="SAM" id="Phobius"/>
    </source>
</evidence>
<feature type="compositionally biased region" description="Basic and acidic residues" evidence="5">
    <location>
        <begin position="318"/>
        <end position="329"/>
    </location>
</feature>
<keyword evidence="3 6" id="KW-1133">Transmembrane helix</keyword>
<keyword evidence="2 6" id="KW-0812">Transmembrane</keyword>
<protein>
    <submittedName>
        <fullName evidence="7">MFS transporter</fullName>
    </submittedName>
</protein>
<dbReference type="InterPro" id="IPR011701">
    <property type="entry name" value="MFS"/>
</dbReference>
<feature type="transmembrane region" description="Helical" evidence="6">
    <location>
        <begin position="361"/>
        <end position="378"/>
    </location>
</feature>
<feature type="region of interest" description="Disordered" evidence="5">
    <location>
        <begin position="314"/>
        <end position="354"/>
    </location>
</feature>
<proteinExistence type="predicted"/>
<sequence>MRRRSRPRSPHCRARPCRRSSTPGSTGTTRPTSTSRRSRRCCTSSARRNRGTVENRCDVLHPVCTLRTGCRTSRCLPRDPRRGGWTGCPVALLARSWARAPRRCAAARWVAGAGWTHAWPGPPVGAGAPCHDDLVSPVRTLLPWTAFGGFWGVWGASLPSIRDQAGVDDAQLGIALLFVGLGALPAMAFIGRAVDRWEIRSTACCIGVFGLAAMLLAVIARGPVSLSIGLLVIGAASGAADVAINALSASAERRAGRPWISRSHGVFSASVVLGTGLVAVVSIAGGPVILPFVVVTALALVAMAMLLQAAHGRTPAANERKQRTDRDDSAPDGGAGDAGSADGSATDAGGSGGRLAKESTLPGALLLIGAVAALAFAVENAHQSWSAVFLNDVLHSTGGLVAAAPAVFAATAAVVRFAAAGATRRYPMALLLGGSAVAVCGSLLVAGAQSAGIALCGFAVAAAGTAVLYPTLISAGLRHVPDRRRGRATSRIATTAYVGFLLGPVYVGQVAGQLGLRAALVAVAILAGVLLVAAVPVLRIADHRIGRFPGEVRQR</sequence>
<evidence type="ECO:0000256" key="4">
    <source>
        <dbReference type="ARBA" id="ARBA00023136"/>
    </source>
</evidence>
<evidence type="ECO:0000256" key="3">
    <source>
        <dbReference type="ARBA" id="ARBA00022989"/>
    </source>
</evidence>
<accession>A0A7K1FH70</accession>
<feature type="region of interest" description="Disordered" evidence="5">
    <location>
        <begin position="1"/>
        <end position="43"/>
    </location>
</feature>
<feature type="transmembrane region" description="Helical" evidence="6">
    <location>
        <begin position="141"/>
        <end position="158"/>
    </location>
</feature>
<evidence type="ECO:0000256" key="2">
    <source>
        <dbReference type="ARBA" id="ARBA00022692"/>
    </source>
</evidence>